<comment type="caution">
    <text evidence="5">The sequence shown here is derived from an EMBL/GenBank/DDBJ whole genome shotgun (WGS) entry which is preliminary data.</text>
</comment>
<proteinExistence type="predicted"/>
<dbReference type="RefSeq" id="WP_141149094.1">
    <property type="nucleotide sequence ID" value="NZ_VHLG01000005.1"/>
</dbReference>
<evidence type="ECO:0000256" key="3">
    <source>
        <dbReference type="ARBA" id="ARBA00023163"/>
    </source>
</evidence>
<keyword evidence="1" id="KW-0805">Transcription regulation</keyword>
<organism evidence="5 6">
    <name type="scientific">Martelella alba</name>
    <dbReference type="NCBI Taxonomy" id="2590451"/>
    <lineage>
        <taxon>Bacteria</taxon>
        <taxon>Pseudomonadati</taxon>
        <taxon>Pseudomonadota</taxon>
        <taxon>Alphaproteobacteria</taxon>
        <taxon>Hyphomicrobiales</taxon>
        <taxon>Aurantimonadaceae</taxon>
        <taxon>Martelella</taxon>
    </lineage>
</organism>
<dbReference type="GO" id="GO:0003700">
    <property type="term" value="F:DNA-binding transcription factor activity"/>
    <property type="evidence" value="ECO:0007669"/>
    <property type="project" value="InterPro"/>
</dbReference>
<feature type="domain" description="HTH marR-type" evidence="4">
    <location>
        <begin position="1"/>
        <end position="140"/>
    </location>
</feature>
<dbReference type="InterPro" id="IPR039422">
    <property type="entry name" value="MarR/SlyA-like"/>
</dbReference>
<dbReference type="InterPro" id="IPR036388">
    <property type="entry name" value="WH-like_DNA-bd_sf"/>
</dbReference>
<dbReference type="SMART" id="SM00347">
    <property type="entry name" value="HTH_MARR"/>
    <property type="match status" value="1"/>
</dbReference>
<evidence type="ECO:0000259" key="4">
    <source>
        <dbReference type="PROSITE" id="PS50995"/>
    </source>
</evidence>
<name>A0A506UC20_9HYPH</name>
<dbReference type="Pfam" id="PF12802">
    <property type="entry name" value="MarR_2"/>
    <property type="match status" value="1"/>
</dbReference>
<protein>
    <submittedName>
        <fullName evidence="5">MarR family transcriptional regulator</fullName>
    </submittedName>
</protein>
<sequence length="144" mass="16414">MNPLSPRFRFGLRFVMLSRQWRHTLNLRLAEIGFSDAAWAPLVHLEAFGDGISQKELAERLGLDGSSLVRTLDILGRDGQIERLPDPVDRRARRIMLTEKGKRSVVEIRKVLVAAETEMLADFDDDEIEALLDAFDKIDGRLKK</sequence>
<dbReference type="Gene3D" id="1.10.10.10">
    <property type="entry name" value="Winged helix-like DNA-binding domain superfamily/Winged helix DNA-binding domain"/>
    <property type="match status" value="1"/>
</dbReference>
<dbReference type="OrthoDB" id="2287011at2"/>
<dbReference type="PROSITE" id="PS50995">
    <property type="entry name" value="HTH_MARR_2"/>
    <property type="match status" value="1"/>
</dbReference>
<dbReference type="PANTHER" id="PTHR33164:SF64">
    <property type="entry name" value="TRANSCRIPTIONAL REGULATOR SLYA"/>
    <property type="match status" value="1"/>
</dbReference>
<accession>A0A506UC20</accession>
<evidence type="ECO:0000256" key="2">
    <source>
        <dbReference type="ARBA" id="ARBA00023125"/>
    </source>
</evidence>
<dbReference type="InterPro" id="IPR036390">
    <property type="entry name" value="WH_DNA-bd_sf"/>
</dbReference>
<dbReference type="PANTHER" id="PTHR33164">
    <property type="entry name" value="TRANSCRIPTIONAL REGULATOR, MARR FAMILY"/>
    <property type="match status" value="1"/>
</dbReference>
<reference evidence="5 6" key="1">
    <citation type="submission" date="2019-06" db="EMBL/GenBank/DDBJ databases">
        <authorList>
            <person name="Li M."/>
        </authorList>
    </citation>
    <scope>NUCLEOTIDE SEQUENCE [LARGE SCALE GENOMIC DNA]</scope>
    <source>
        <strain evidence="5 6">BGMRC2036</strain>
    </source>
</reference>
<dbReference type="AlphaFoldDB" id="A0A506UC20"/>
<evidence type="ECO:0000256" key="1">
    <source>
        <dbReference type="ARBA" id="ARBA00023015"/>
    </source>
</evidence>
<dbReference type="InterPro" id="IPR000835">
    <property type="entry name" value="HTH_MarR-typ"/>
</dbReference>
<dbReference type="EMBL" id="VHLG01000005">
    <property type="protein sequence ID" value="TPW30524.1"/>
    <property type="molecule type" value="Genomic_DNA"/>
</dbReference>
<gene>
    <name evidence="5" type="ORF">FJU08_11150</name>
</gene>
<dbReference type="Proteomes" id="UP000318801">
    <property type="component" value="Unassembled WGS sequence"/>
</dbReference>
<keyword evidence="3" id="KW-0804">Transcription</keyword>
<dbReference type="SUPFAM" id="SSF46785">
    <property type="entry name" value="Winged helix' DNA-binding domain"/>
    <property type="match status" value="1"/>
</dbReference>
<evidence type="ECO:0000313" key="5">
    <source>
        <dbReference type="EMBL" id="TPW30524.1"/>
    </source>
</evidence>
<evidence type="ECO:0000313" key="6">
    <source>
        <dbReference type="Proteomes" id="UP000318801"/>
    </source>
</evidence>
<dbReference type="GO" id="GO:0006950">
    <property type="term" value="P:response to stress"/>
    <property type="evidence" value="ECO:0007669"/>
    <property type="project" value="TreeGrafter"/>
</dbReference>
<keyword evidence="6" id="KW-1185">Reference proteome</keyword>
<dbReference type="PRINTS" id="PR00598">
    <property type="entry name" value="HTHMARR"/>
</dbReference>
<keyword evidence="2" id="KW-0238">DNA-binding</keyword>
<dbReference type="GO" id="GO:0003677">
    <property type="term" value="F:DNA binding"/>
    <property type="evidence" value="ECO:0007669"/>
    <property type="project" value="UniProtKB-KW"/>
</dbReference>